<proteinExistence type="predicted"/>
<evidence type="ECO:0000313" key="2">
    <source>
        <dbReference type="Proteomes" id="UP001054945"/>
    </source>
</evidence>
<reference evidence="1 2" key="1">
    <citation type="submission" date="2021-06" db="EMBL/GenBank/DDBJ databases">
        <title>Caerostris extrusa draft genome.</title>
        <authorList>
            <person name="Kono N."/>
            <person name="Arakawa K."/>
        </authorList>
    </citation>
    <scope>NUCLEOTIDE SEQUENCE [LARGE SCALE GENOMIC DNA]</scope>
</reference>
<dbReference type="AlphaFoldDB" id="A0AAV4S518"/>
<dbReference type="EMBL" id="BPLR01008825">
    <property type="protein sequence ID" value="GIY27507.1"/>
    <property type="molecule type" value="Genomic_DNA"/>
</dbReference>
<protein>
    <submittedName>
        <fullName evidence="1">Uncharacterized protein</fullName>
    </submittedName>
</protein>
<comment type="caution">
    <text evidence="1">The sequence shown here is derived from an EMBL/GenBank/DDBJ whole genome shotgun (WGS) entry which is preliminary data.</text>
</comment>
<dbReference type="Proteomes" id="UP001054945">
    <property type="component" value="Unassembled WGS sequence"/>
</dbReference>
<sequence length="97" mass="11347">MQKGASVLPATWIFYFDSWPSQIYIAFQFHQFSREGGLSCLFYFLPSIEELSRRGGSARKNRLLLPKSVFERSEMAMRIDFVSRFITQEIEGKEVLK</sequence>
<organism evidence="1 2">
    <name type="scientific">Caerostris extrusa</name>
    <name type="common">Bark spider</name>
    <name type="synonym">Caerostris bankana</name>
    <dbReference type="NCBI Taxonomy" id="172846"/>
    <lineage>
        <taxon>Eukaryota</taxon>
        <taxon>Metazoa</taxon>
        <taxon>Ecdysozoa</taxon>
        <taxon>Arthropoda</taxon>
        <taxon>Chelicerata</taxon>
        <taxon>Arachnida</taxon>
        <taxon>Araneae</taxon>
        <taxon>Araneomorphae</taxon>
        <taxon>Entelegynae</taxon>
        <taxon>Araneoidea</taxon>
        <taxon>Araneidae</taxon>
        <taxon>Caerostris</taxon>
    </lineage>
</organism>
<accession>A0AAV4S518</accession>
<gene>
    <name evidence="1" type="ORF">CEXT_473241</name>
</gene>
<keyword evidence="2" id="KW-1185">Reference proteome</keyword>
<name>A0AAV4S518_CAEEX</name>
<evidence type="ECO:0000313" key="1">
    <source>
        <dbReference type="EMBL" id="GIY27507.1"/>
    </source>
</evidence>